<dbReference type="EMBL" id="JACCEW010000008">
    <property type="protein sequence ID" value="NYT38867.1"/>
    <property type="molecule type" value="Genomic_DNA"/>
</dbReference>
<dbReference type="Proteomes" id="UP000580517">
    <property type="component" value="Unassembled WGS sequence"/>
</dbReference>
<organism evidence="1 2">
    <name type="scientific">Allopusillimonas soli</name>
    <dbReference type="NCBI Taxonomy" id="659016"/>
    <lineage>
        <taxon>Bacteria</taxon>
        <taxon>Pseudomonadati</taxon>
        <taxon>Pseudomonadota</taxon>
        <taxon>Betaproteobacteria</taxon>
        <taxon>Burkholderiales</taxon>
        <taxon>Alcaligenaceae</taxon>
        <taxon>Allopusillimonas</taxon>
    </lineage>
</organism>
<evidence type="ECO:0000313" key="2">
    <source>
        <dbReference type="Proteomes" id="UP000580517"/>
    </source>
</evidence>
<keyword evidence="2" id="KW-1185">Reference proteome</keyword>
<comment type="caution">
    <text evidence="1">The sequence shown here is derived from an EMBL/GenBank/DDBJ whole genome shotgun (WGS) entry which is preliminary data.</text>
</comment>
<sequence>MATFPSYAKILLPGFSEEPDYGVLRTDMDGGLAKQRPRWNKPVVTREATILVYNLADKLAFDEWAGQELTGAAGWFDWLDPLDGVTKKTRIVGGKYRWTSPGVVWLAQCQLETIG</sequence>
<reference evidence="1 2" key="1">
    <citation type="submission" date="2020-07" db="EMBL/GenBank/DDBJ databases">
        <title>Taxonomic revisions and descriptions of new bacterial species based on genomic comparisons in the high-G+C-content subgroup of the family Alcaligenaceae.</title>
        <authorList>
            <person name="Szabo A."/>
            <person name="Felfoldi T."/>
        </authorList>
    </citation>
    <scope>NUCLEOTIDE SEQUENCE [LARGE SCALE GENOMIC DNA]</scope>
    <source>
        <strain evidence="1 2">DSM 25264</strain>
    </source>
</reference>
<dbReference type="RefSeq" id="WP_129971453.1">
    <property type="nucleotide sequence ID" value="NZ_JACCEW010000008.1"/>
</dbReference>
<proteinExistence type="predicted"/>
<dbReference type="OrthoDB" id="8795416at2"/>
<dbReference type="AlphaFoldDB" id="A0A853FG59"/>
<accession>A0A853FG59</accession>
<gene>
    <name evidence="1" type="ORF">H0A68_18485</name>
</gene>
<protein>
    <submittedName>
        <fullName evidence="1">Uncharacterized protein</fullName>
    </submittedName>
</protein>
<evidence type="ECO:0000313" key="1">
    <source>
        <dbReference type="EMBL" id="NYT38867.1"/>
    </source>
</evidence>
<name>A0A853FG59_9BURK</name>